<evidence type="ECO:0000313" key="3">
    <source>
        <dbReference type="Proteomes" id="UP001500456"/>
    </source>
</evidence>
<comment type="caution">
    <text evidence="2">The sequence shown here is derived from an EMBL/GenBank/DDBJ whole genome shotgun (WGS) entry which is preliminary data.</text>
</comment>
<dbReference type="Proteomes" id="UP001500456">
    <property type="component" value="Unassembled WGS sequence"/>
</dbReference>
<evidence type="ECO:0000256" key="1">
    <source>
        <dbReference type="SAM" id="MobiDB-lite"/>
    </source>
</evidence>
<keyword evidence="3" id="KW-1185">Reference proteome</keyword>
<name>A0ABP7SSU6_9ACTN</name>
<accession>A0ABP7SSU6</accession>
<protein>
    <recommendedName>
        <fullName evidence="4">Transposase</fullName>
    </recommendedName>
</protein>
<sequence length="132" mass="14095">MRKQHSPRRLVVDERTVYLWTVRHRHGDGEPCRETLSLNRDSIRTRIVFRSGEGRDAGGGYPGHSGGVSDAHGHYANLNEPGVVRALVDEASRRGLLSGGGELDGWDLLPAVAVSRAAAATPEAPPGCPPGP</sequence>
<dbReference type="RefSeq" id="WP_345568732.1">
    <property type="nucleotide sequence ID" value="NZ_BAAAZX010000024.1"/>
</dbReference>
<organism evidence="2 3">
    <name type="scientific">Streptomyces plumbiresistens</name>
    <dbReference type="NCBI Taxonomy" id="511811"/>
    <lineage>
        <taxon>Bacteria</taxon>
        <taxon>Bacillati</taxon>
        <taxon>Actinomycetota</taxon>
        <taxon>Actinomycetes</taxon>
        <taxon>Kitasatosporales</taxon>
        <taxon>Streptomycetaceae</taxon>
        <taxon>Streptomyces</taxon>
    </lineage>
</organism>
<evidence type="ECO:0008006" key="4">
    <source>
        <dbReference type="Google" id="ProtNLM"/>
    </source>
</evidence>
<reference evidence="3" key="1">
    <citation type="journal article" date="2019" name="Int. J. Syst. Evol. Microbiol.">
        <title>The Global Catalogue of Microorganisms (GCM) 10K type strain sequencing project: providing services to taxonomists for standard genome sequencing and annotation.</title>
        <authorList>
            <consortium name="The Broad Institute Genomics Platform"/>
            <consortium name="The Broad Institute Genome Sequencing Center for Infectious Disease"/>
            <person name="Wu L."/>
            <person name="Ma J."/>
        </authorList>
    </citation>
    <scope>NUCLEOTIDE SEQUENCE [LARGE SCALE GENOMIC DNA]</scope>
    <source>
        <strain evidence="3">JCM 16924</strain>
    </source>
</reference>
<feature type="region of interest" description="Disordered" evidence="1">
    <location>
        <begin position="51"/>
        <end position="74"/>
    </location>
</feature>
<evidence type="ECO:0000313" key="2">
    <source>
        <dbReference type="EMBL" id="GAA4015833.1"/>
    </source>
</evidence>
<dbReference type="EMBL" id="BAAAZX010000024">
    <property type="protein sequence ID" value="GAA4015833.1"/>
    <property type="molecule type" value="Genomic_DNA"/>
</dbReference>
<proteinExistence type="predicted"/>
<gene>
    <name evidence="2" type="ORF">GCM10022232_68640</name>
</gene>
<feature type="compositionally biased region" description="Gly residues" evidence="1">
    <location>
        <begin position="57"/>
        <end position="66"/>
    </location>
</feature>